<protein>
    <submittedName>
        <fullName evidence="1">Uncharacterized protein</fullName>
    </submittedName>
</protein>
<evidence type="ECO:0000313" key="1">
    <source>
        <dbReference type="EMBL" id="CAH1778987.1"/>
    </source>
</evidence>
<feature type="non-terminal residue" evidence="1">
    <location>
        <position position="354"/>
    </location>
</feature>
<gene>
    <name evidence="1" type="ORF">OFUS_LOCUS5838</name>
</gene>
<organism evidence="1 2">
    <name type="scientific">Owenia fusiformis</name>
    <name type="common">Polychaete worm</name>
    <dbReference type="NCBI Taxonomy" id="6347"/>
    <lineage>
        <taxon>Eukaryota</taxon>
        <taxon>Metazoa</taxon>
        <taxon>Spiralia</taxon>
        <taxon>Lophotrochozoa</taxon>
        <taxon>Annelida</taxon>
        <taxon>Polychaeta</taxon>
        <taxon>Sedentaria</taxon>
        <taxon>Canalipalpata</taxon>
        <taxon>Sabellida</taxon>
        <taxon>Oweniida</taxon>
        <taxon>Oweniidae</taxon>
        <taxon>Owenia</taxon>
    </lineage>
</organism>
<comment type="caution">
    <text evidence="1">The sequence shown here is derived from an EMBL/GenBank/DDBJ whole genome shotgun (WGS) entry which is preliminary data.</text>
</comment>
<name>A0A8J1UTJ0_OWEFU</name>
<dbReference type="Proteomes" id="UP000749559">
    <property type="component" value="Unassembled WGS sequence"/>
</dbReference>
<dbReference type="AlphaFoldDB" id="A0A8J1UTJ0"/>
<accession>A0A8J1UTJ0</accession>
<dbReference type="OrthoDB" id="9999686at2759"/>
<evidence type="ECO:0000313" key="2">
    <source>
        <dbReference type="Proteomes" id="UP000749559"/>
    </source>
</evidence>
<proteinExistence type="predicted"/>
<keyword evidence="2" id="KW-1185">Reference proteome</keyword>
<dbReference type="EMBL" id="CAIIXF020000003">
    <property type="protein sequence ID" value="CAH1778987.1"/>
    <property type="molecule type" value="Genomic_DNA"/>
</dbReference>
<sequence length="354" mass="41031">MRKKCYRLGLGGVICILLIWRFLKGPPIKSSHRQSDSTKSVQKTDELMTFPSVAMTNPPIPMAKMAPASERILVVYAYSEIAYDRYDSKSNLQFFIDFAINGKHHSYDVDYVIVVNGYNCTVNIPEQNNTYVIARPNSGFDACAWKVGLDYMRNKKGDKWYKYFVLLNASVRGPFIPPYANDKHWTTYFTKFLDSYVKLVGTSICCSKIWPVHIQSMFLVTSQTGLALIEDLLKCGYRDKLAVTFNVEIKMSQAVLKKGFNIASLLKQWEDHDFRDKHRTDEMCSKHNTKKNGDPYFEGAYYDGIDIHPFEVMFFKTNRGVNQRVQDIYSSMMQEWRQNYSPEKTKGYYIDNKS</sequence>
<reference evidence="1" key="1">
    <citation type="submission" date="2022-03" db="EMBL/GenBank/DDBJ databases">
        <authorList>
            <person name="Martin C."/>
        </authorList>
    </citation>
    <scope>NUCLEOTIDE SEQUENCE</scope>
</reference>